<dbReference type="STRING" id="300112.A0A4S2KLE0"/>
<feature type="signal peptide" evidence="1">
    <location>
        <begin position="1"/>
        <end position="26"/>
    </location>
</feature>
<name>A0A4S2KLE0_9HYME</name>
<protein>
    <submittedName>
        <fullName evidence="2">Transforming growth factor-beta-induced protein ig-h3</fullName>
    </submittedName>
</protein>
<comment type="caution">
    <text evidence="2">The sequence shown here is derived from an EMBL/GenBank/DDBJ whole genome shotgun (WGS) entry which is preliminary data.</text>
</comment>
<evidence type="ECO:0000313" key="3">
    <source>
        <dbReference type="Proteomes" id="UP000310200"/>
    </source>
</evidence>
<sequence length="75" mass="8651">MRQRYFLCFLWTALTLRGDILVAAEADPAILNGADLPHLQQIDPFSGYDDRTLEAQDRKTIQRLHESRTARVLTH</sequence>
<accession>A0A4S2KLE0</accession>
<evidence type="ECO:0000313" key="2">
    <source>
        <dbReference type="EMBL" id="TGZ50250.1"/>
    </source>
</evidence>
<reference evidence="2 3" key="1">
    <citation type="journal article" date="2019" name="Philos. Trans. R. Soc. Lond., B, Biol. Sci.">
        <title>Ant behaviour and brain gene expression of defending hosts depend on the ecological success of the intruding social parasite.</title>
        <authorList>
            <person name="Kaur R."/>
            <person name="Stoldt M."/>
            <person name="Jongepier E."/>
            <person name="Feldmeyer B."/>
            <person name="Menzel F."/>
            <person name="Bornberg-Bauer E."/>
            <person name="Foitzik S."/>
        </authorList>
    </citation>
    <scope>NUCLEOTIDE SEQUENCE [LARGE SCALE GENOMIC DNA]</scope>
    <source>
        <tissue evidence="2">Whole body</tissue>
    </source>
</reference>
<evidence type="ECO:0000256" key="1">
    <source>
        <dbReference type="SAM" id="SignalP"/>
    </source>
</evidence>
<gene>
    <name evidence="2" type="ORF">DBV15_02115</name>
</gene>
<proteinExistence type="predicted"/>
<keyword evidence="1" id="KW-0732">Signal</keyword>
<dbReference type="Proteomes" id="UP000310200">
    <property type="component" value="Unassembled WGS sequence"/>
</dbReference>
<keyword evidence="3" id="KW-1185">Reference proteome</keyword>
<dbReference type="EMBL" id="QBLH01002000">
    <property type="protein sequence ID" value="TGZ50250.1"/>
    <property type="molecule type" value="Genomic_DNA"/>
</dbReference>
<organism evidence="2 3">
    <name type="scientific">Temnothorax longispinosus</name>
    <dbReference type="NCBI Taxonomy" id="300112"/>
    <lineage>
        <taxon>Eukaryota</taxon>
        <taxon>Metazoa</taxon>
        <taxon>Ecdysozoa</taxon>
        <taxon>Arthropoda</taxon>
        <taxon>Hexapoda</taxon>
        <taxon>Insecta</taxon>
        <taxon>Pterygota</taxon>
        <taxon>Neoptera</taxon>
        <taxon>Endopterygota</taxon>
        <taxon>Hymenoptera</taxon>
        <taxon>Apocrita</taxon>
        <taxon>Aculeata</taxon>
        <taxon>Formicoidea</taxon>
        <taxon>Formicidae</taxon>
        <taxon>Myrmicinae</taxon>
        <taxon>Temnothorax</taxon>
    </lineage>
</organism>
<feature type="chain" id="PRO_5020606391" evidence="1">
    <location>
        <begin position="27"/>
        <end position="75"/>
    </location>
</feature>
<dbReference type="AlphaFoldDB" id="A0A4S2KLE0"/>